<comment type="subcellular location">
    <subcellularLocation>
        <location evidence="1">Membrane</location>
        <topology evidence="1">Multi-pass membrane protein</topology>
    </subcellularLocation>
</comment>
<dbReference type="PANTHER" id="PTHR31885:SF6">
    <property type="entry name" value="GH04784P"/>
    <property type="match status" value="1"/>
</dbReference>
<evidence type="ECO:0000256" key="6">
    <source>
        <dbReference type="SAM" id="Phobius"/>
    </source>
</evidence>
<gene>
    <name evidence="7" type="ORF">METZ01_LOCUS453812</name>
</gene>
<keyword evidence="4 6" id="KW-1133">Transmembrane helix</keyword>
<dbReference type="EMBL" id="UINC01187963">
    <property type="protein sequence ID" value="SVE00958.1"/>
    <property type="molecule type" value="Genomic_DNA"/>
</dbReference>
<organism evidence="7">
    <name type="scientific">marine metagenome</name>
    <dbReference type="NCBI Taxonomy" id="408172"/>
    <lineage>
        <taxon>unclassified sequences</taxon>
        <taxon>metagenomes</taxon>
        <taxon>ecological metagenomes</taxon>
    </lineage>
</organism>
<feature type="transmembrane region" description="Helical" evidence="6">
    <location>
        <begin position="136"/>
        <end position="155"/>
    </location>
</feature>
<feature type="transmembrane region" description="Helical" evidence="6">
    <location>
        <begin position="51"/>
        <end position="71"/>
    </location>
</feature>
<feature type="non-terminal residue" evidence="7">
    <location>
        <position position="1"/>
    </location>
</feature>
<protein>
    <recommendedName>
        <fullName evidence="8">Lysoplasmalogenase</fullName>
    </recommendedName>
</protein>
<feature type="transmembrane region" description="Helical" evidence="6">
    <location>
        <begin position="192"/>
        <end position="214"/>
    </location>
</feature>
<accession>A0A383A1Y8</accession>
<dbReference type="Pfam" id="PF07947">
    <property type="entry name" value="YhhN"/>
    <property type="match status" value="1"/>
</dbReference>
<keyword evidence="5 6" id="KW-0472">Membrane</keyword>
<feature type="transmembrane region" description="Helical" evidence="6">
    <location>
        <begin position="78"/>
        <end position="98"/>
    </location>
</feature>
<evidence type="ECO:0000313" key="7">
    <source>
        <dbReference type="EMBL" id="SVE00958.1"/>
    </source>
</evidence>
<evidence type="ECO:0000256" key="2">
    <source>
        <dbReference type="ARBA" id="ARBA00007375"/>
    </source>
</evidence>
<proteinExistence type="inferred from homology"/>
<evidence type="ECO:0000256" key="3">
    <source>
        <dbReference type="ARBA" id="ARBA00022692"/>
    </source>
</evidence>
<dbReference type="InterPro" id="IPR012506">
    <property type="entry name" value="TMEM86B-like"/>
</dbReference>
<dbReference type="GO" id="GO:0016787">
    <property type="term" value="F:hydrolase activity"/>
    <property type="evidence" value="ECO:0007669"/>
    <property type="project" value="TreeGrafter"/>
</dbReference>
<dbReference type="AlphaFoldDB" id="A0A383A1Y8"/>
<evidence type="ECO:0000256" key="5">
    <source>
        <dbReference type="ARBA" id="ARBA00023136"/>
    </source>
</evidence>
<feature type="transmembrane region" description="Helical" evidence="6">
    <location>
        <begin position="104"/>
        <end position="124"/>
    </location>
</feature>
<keyword evidence="3 6" id="KW-0812">Transmembrane</keyword>
<evidence type="ECO:0000256" key="1">
    <source>
        <dbReference type="ARBA" id="ARBA00004141"/>
    </source>
</evidence>
<evidence type="ECO:0000256" key="4">
    <source>
        <dbReference type="ARBA" id="ARBA00022989"/>
    </source>
</evidence>
<sequence length="215" mass="22618">VTWPIWMTLTACVGLLIAEHRQSTSLKWATKPIAALGFVLLALERGAMDSSYGLTLLAGLILCMLGDLLLIPDNQKSFLGGIGAFLLGHVLFAVAFFARGTDTTAVLASALPLCAIGLLVYRWLSPHLEGFMQKAGVAYILAIMTMVAGAIGTTMLTGSAASAITIGAIGFMISDLSVARDRFVAPGFVNRIWGAPLYFIAQLILATTASLGLLT</sequence>
<dbReference type="PANTHER" id="PTHR31885">
    <property type="entry name" value="GH04784P"/>
    <property type="match status" value="1"/>
</dbReference>
<comment type="similarity">
    <text evidence="2">Belongs to the TMEM86 family.</text>
</comment>
<name>A0A383A1Y8_9ZZZZ</name>
<dbReference type="GO" id="GO:0016020">
    <property type="term" value="C:membrane"/>
    <property type="evidence" value="ECO:0007669"/>
    <property type="project" value="UniProtKB-SubCell"/>
</dbReference>
<evidence type="ECO:0008006" key="8">
    <source>
        <dbReference type="Google" id="ProtNLM"/>
    </source>
</evidence>
<reference evidence="7" key="1">
    <citation type="submission" date="2018-05" db="EMBL/GenBank/DDBJ databases">
        <authorList>
            <person name="Lanie J.A."/>
            <person name="Ng W.-L."/>
            <person name="Kazmierczak K.M."/>
            <person name="Andrzejewski T.M."/>
            <person name="Davidsen T.M."/>
            <person name="Wayne K.J."/>
            <person name="Tettelin H."/>
            <person name="Glass J.I."/>
            <person name="Rusch D."/>
            <person name="Podicherti R."/>
            <person name="Tsui H.-C.T."/>
            <person name="Winkler M.E."/>
        </authorList>
    </citation>
    <scope>NUCLEOTIDE SEQUENCE</scope>
</reference>